<sequence>MPAPTGFRLFKSAVFALLAASLAVYALAGRPSEILDTMAWLVLLVLFEIETAHGARLSARQRRLIHLLRPVAAAAVPVAAVDYLLEAEWLDAANAWLWIAVVILLEIEVRAPQAVERRRESFLIAAVVLYAALFFLVPAWLLQGEWLDAWDATLWLAAFFAIELNVLQRTNKT</sequence>
<gene>
    <name evidence="2" type="ORF">DSYM_29850</name>
</gene>
<feature type="transmembrane region" description="Helical" evidence="1">
    <location>
        <begin position="91"/>
        <end position="109"/>
    </location>
</feature>
<proteinExistence type="predicted"/>
<dbReference type="KEGG" id="ddz:DSYM_29850"/>
<keyword evidence="1" id="KW-1133">Transmembrane helix</keyword>
<keyword evidence="1" id="KW-0472">Membrane</keyword>
<evidence type="ECO:0000313" key="2">
    <source>
        <dbReference type="EMBL" id="BBO22286.1"/>
    </source>
</evidence>
<name>A0A809S1G0_9PROT</name>
<dbReference type="Proteomes" id="UP000662914">
    <property type="component" value="Chromosome"/>
</dbReference>
<dbReference type="EMBL" id="AP021857">
    <property type="protein sequence ID" value="BBO22286.1"/>
    <property type="molecule type" value="Genomic_DNA"/>
</dbReference>
<accession>A0A809S1G0</accession>
<reference evidence="2" key="1">
    <citation type="journal article" name="DNA Res.">
        <title>The physiological potential of anammox bacteria as revealed by their core genome structure.</title>
        <authorList>
            <person name="Okubo T."/>
            <person name="Toyoda A."/>
            <person name="Fukuhara K."/>
            <person name="Uchiyama I."/>
            <person name="Harigaya Y."/>
            <person name="Kuroiwa M."/>
            <person name="Suzuki T."/>
            <person name="Murakami Y."/>
            <person name="Suwa Y."/>
            <person name="Takami H."/>
        </authorList>
    </citation>
    <scope>NUCLEOTIDE SEQUENCE</scope>
    <source>
        <strain evidence="2">317325-3</strain>
    </source>
</reference>
<evidence type="ECO:0000313" key="3">
    <source>
        <dbReference type="Proteomes" id="UP000662914"/>
    </source>
</evidence>
<evidence type="ECO:0000256" key="1">
    <source>
        <dbReference type="SAM" id="Phobius"/>
    </source>
</evidence>
<keyword evidence="1" id="KW-0812">Transmembrane</keyword>
<feature type="transmembrane region" description="Helical" evidence="1">
    <location>
        <begin position="121"/>
        <end position="143"/>
    </location>
</feature>
<organism evidence="2 3">
    <name type="scientific">Candidatus Desulfobacillus denitrificans</name>
    <dbReference type="NCBI Taxonomy" id="2608985"/>
    <lineage>
        <taxon>Bacteria</taxon>
        <taxon>Pseudomonadati</taxon>
        <taxon>Pseudomonadota</taxon>
        <taxon>Betaproteobacteria</taxon>
        <taxon>Candidatus Desulfobacillus</taxon>
    </lineage>
</organism>
<feature type="transmembrane region" description="Helical" evidence="1">
    <location>
        <begin position="149"/>
        <end position="167"/>
    </location>
</feature>
<protein>
    <submittedName>
        <fullName evidence="2">Uncharacterized protein</fullName>
    </submittedName>
</protein>
<dbReference type="AlphaFoldDB" id="A0A809S1G0"/>